<feature type="domain" description="SH3" evidence="22">
    <location>
        <begin position="68"/>
        <end position="132"/>
    </location>
</feature>
<dbReference type="Gene3D" id="3.30.505.10">
    <property type="entry name" value="SH2 domain"/>
    <property type="match status" value="1"/>
</dbReference>
<evidence type="ECO:0000313" key="24">
    <source>
        <dbReference type="EMBL" id="KAF3697428.1"/>
    </source>
</evidence>
<dbReference type="Pfam" id="PF00017">
    <property type="entry name" value="SH2"/>
    <property type="match status" value="1"/>
</dbReference>
<dbReference type="SMART" id="SM00219">
    <property type="entry name" value="TyrKc"/>
    <property type="match status" value="1"/>
</dbReference>
<dbReference type="Pfam" id="PF00018">
    <property type="entry name" value="SH3_1"/>
    <property type="match status" value="1"/>
</dbReference>
<dbReference type="InterPro" id="IPR020635">
    <property type="entry name" value="Tyr_kinase_cat_dom"/>
</dbReference>
<evidence type="ECO:0000256" key="10">
    <source>
        <dbReference type="ARBA" id="ARBA00022840"/>
    </source>
</evidence>
<keyword evidence="10 18" id="KW-0067">ATP-binding</keyword>
<dbReference type="PROSITE" id="PS50011">
    <property type="entry name" value="PROTEIN_KINASE_DOM"/>
    <property type="match status" value="1"/>
</dbReference>
<comment type="subcellular location">
    <subcellularLocation>
        <location evidence="1">Cell projection</location>
        <location evidence="1">Ruffle</location>
    </subcellularLocation>
    <subcellularLocation>
        <location evidence="2">Cytoplasm</location>
    </subcellularLocation>
</comment>
<proteinExistence type="inferred from homology"/>
<keyword evidence="3 17" id="KW-0728">SH3 domain</keyword>
<feature type="domain" description="Protein kinase" evidence="23">
    <location>
        <begin position="259"/>
        <end position="514"/>
    </location>
</feature>
<keyword evidence="5" id="KW-0597">Phosphoprotein</keyword>
<evidence type="ECO:0000259" key="22">
    <source>
        <dbReference type="PROSITE" id="PS50002"/>
    </source>
</evidence>
<dbReference type="InterPro" id="IPR001452">
    <property type="entry name" value="SH3_domain"/>
</dbReference>
<sequence>MGECLRRACPCLETLWQRMSRDKKTYPSIEGGGGQVDPIGGDSIGDGGPGDKESPSTAVSHDQERMPESGSIYMALWAFEARHKDEMSFDEGDLFSVINRSVDWWTARKIDKNGCVLDSGIVPNNYLVRAESLQMQPWYFGTMNRFETQSLLLGPGNEDGAFLIRQSVKDNIGYVLSGKTIMKSNNRVKHFKILQPNENNFCVEPSYNFSSLIDLVEHYCTHSLNNNDRLGKPCKKIKPDIKDLSHFTVDDWELPKEDFTLVEELGSGYFSDVYRGRWKEHINVAIKIIKNDSELNHIEFYREVQILKNLRHRHLISLFAVCTASPPYYIITELMERGSLLHFLRGPEGHDQDIVSLIDMAAQVTDGMSYLEEKNSIHRDLAARNVLVGEHYNCKVADFGLARVIKEPFYITEDKKIPYKWSAPEAISHGRYSNKSDVWSFGVLLYEIITYGGIPYPAFSNQEVYQQVTSGYRMPPPDKCPDFLYRIMLKCWSAEPADRPDFKSLNFQLESSSYELDLNHFGQILVVGIYAGKGSQYMVFSHIICYTKVKTDVIAPPSADKANLLGICAITKGTFVSQATVQSPYQEVLLNQQLEDVDPVGQHSEFPPIRSNKP</sequence>
<keyword evidence="4" id="KW-0963">Cytoplasm</keyword>
<dbReference type="PRINTS" id="PR00401">
    <property type="entry name" value="SH2DOMAIN"/>
</dbReference>
<feature type="domain" description="SH2" evidence="21">
    <location>
        <begin position="138"/>
        <end position="234"/>
    </location>
</feature>
<dbReference type="PROSITE" id="PS50001">
    <property type="entry name" value="SH2"/>
    <property type="match status" value="1"/>
</dbReference>
<accession>A0A6G1Q582</accession>
<evidence type="ECO:0000256" key="14">
    <source>
        <dbReference type="ARBA" id="ARBA00023288"/>
    </source>
</evidence>
<evidence type="ECO:0000256" key="15">
    <source>
        <dbReference type="ARBA" id="ARBA00051245"/>
    </source>
</evidence>
<dbReference type="SUPFAM" id="SSF56112">
    <property type="entry name" value="Protein kinase-like (PK-like)"/>
    <property type="match status" value="1"/>
</dbReference>
<evidence type="ECO:0000256" key="11">
    <source>
        <dbReference type="ARBA" id="ARBA00022999"/>
    </source>
</evidence>
<evidence type="ECO:0000256" key="4">
    <source>
        <dbReference type="ARBA" id="ARBA00022490"/>
    </source>
</evidence>
<evidence type="ECO:0000256" key="12">
    <source>
        <dbReference type="ARBA" id="ARBA00023137"/>
    </source>
</evidence>
<dbReference type="Gene3D" id="1.10.510.10">
    <property type="entry name" value="Transferase(Phosphotransferase) domain 1"/>
    <property type="match status" value="1"/>
</dbReference>
<evidence type="ECO:0000313" key="25">
    <source>
        <dbReference type="Proteomes" id="UP000503349"/>
    </source>
</evidence>
<evidence type="ECO:0000256" key="5">
    <source>
        <dbReference type="ARBA" id="ARBA00022553"/>
    </source>
</evidence>
<evidence type="ECO:0000256" key="2">
    <source>
        <dbReference type="ARBA" id="ARBA00004496"/>
    </source>
</evidence>
<evidence type="ECO:0000256" key="19">
    <source>
        <dbReference type="RuleBase" id="RU362096"/>
    </source>
</evidence>
<keyword evidence="6 19" id="KW-0808">Transferase</keyword>
<dbReference type="GO" id="GO:0005634">
    <property type="term" value="C:nucleus"/>
    <property type="evidence" value="ECO:0007669"/>
    <property type="project" value="UniProtKB-ARBA"/>
</dbReference>
<evidence type="ECO:0000256" key="7">
    <source>
        <dbReference type="ARBA" id="ARBA00022707"/>
    </source>
</evidence>
<dbReference type="SMART" id="SM00252">
    <property type="entry name" value="SH2"/>
    <property type="match status" value="1"/>
</dbReference>
<evidence type="ECO:0000259" key="23">
    <source>
        <dbReference type="PROSITE" id="PS50011"/>
    </source>
</evidence>
<keyword evidence="8 18" id="KW-0547">Nucleotide-binding</keyword>
<evidence type="ECO:0000256" key="1">
    <source>
        <dbReference type="ARBA" id="ARBA00004466"/>
    </source>
</evidence>
<dbReference type="EMBL" id="CM015723">
    <property type="protein sequence ID" value="KAF3697428.1"/>
    <property type="molecule type" value="Genomic_DNA"/>
</dbReference>
<keyword evidence="12 19" id="KW-0829">Tyrosine-protein kinase</keyword>
<evidence type="ECO:0000256" key="18">
    <source>
        <dbReference type="PROSITE-ProRule" id="PRU10141"/>
    </source>
</evidence>
<gene>
    <name evidence="24" type="ORF">EXN66_Car013108</name>
</gene>
<dbReference type="Pfam" id="PF07714">
    <property type="entry name" value="PK_Tyr_Ser-Thr"/>
    <property type="match status" value="1"/>
</dbReference>
<dbReference type="Gene3D" id="2.30.30.40">
    <property type="entry name" value="SH3 Domains"/>
    <property type="match status" value="1"/>
</dbReference>
<comment type="catalytic activity">
    <reaction evidence="15 19">
        <text>L-tyrosyl-[protein] + ATP = O-phospho-L-tyrosyl-[protein] + ADP + H(+)</text>
        <dbReference type="Rhea" id="RHEA:10596"/>
        <dbReference type="Rhea" id="RHEA-COMP:10136"/>
        <dbReference type="Rhea" id="RHEA-COMP:20101"/>
        <dbReference type="ChEBI" id="CHEBI:15378"/>
        <dbReference type="ChEBI" id="CHEBI:30616"/>
        <dbReference type="ChEBI" id="CHEBI:46858"/>
        <dbReference type="ChEBI" id="CHEBI:61978"/>
        <dbReference type="ChEBI" id="CHEBI:456216"/>
        <dbReference type="EC" id="2.7.10.2"/>
    </reaction>
</comment>
<dbReference type="GO" id="GO:0004715">
    <property type="term" value="F:non-membrane spanning protein tyrosine kinase activity"/>
    <property type="evidence" value="ECO:0007669"/>
    <property type="project" value="UniProtKB-EC"/>
</dbReference>
<keyword evidence="25" id="KW-1185">Reference proteome</keyword>
<feature type="binding site" evidence="18">
    <location>
        <position position="287"/>
    </location>
    <ligand>
        <name>ATP</name>
        <dbReference type="ChEBI" id="CHEBI:30616"/>
    </ligand>
</feature>
<keyword evidence="13" id="KW-0966">Cell projection</keyword>
<evidence type="ECO:0000256" key="9">
    <source>
        <dbReference type="ARBA" id="ARBA00022777"/>
    </source>
</evidence>
<dbReference type="InterPro" id="IPR001245">
    <property type="entry name" value="Ser-Thr/Tyr_kinase_cat_dom"/>
</dbReference>
<dbReference type="SMART" id="SM00326">
    <property type="entry name" value="SH3"/>
    <property type="match status" value="1"/>
</dbReference>
<reference evidence="25" key="2">
    <citation type="submission" date="2019-02" db="EMBL/GenBank/DDBJ databases">
        <title>Opniocepnalus argus Var Kimnra genome.</title>
        <authorList>
            <person name="Zhou C."/>
            <person name="Xiao S."/>
        </authorList>
    </citation>
    <scope>NUCLEOTIDE SEQUENCE [LARGE SCALE GENOMIC DNA]</scope>
</reference>
<dbReference type="InterPro" id="IPR036860">
    <property type="entry name" value="SH2_dom_sf"/>
</dbReference>
<dbReference type="FunFam" id="3.30.200.20:FF:000053">
    <property type="entry name" value="Tyrosine-protein kinase"/>
    <property type="match status" value="1"/>
</dbReference>
<evidence type="ECO:0000256" key="17">
    <source>
        <dbReference type="PROSITE-ProRule" id="PRU00192"/>
    </source>
</evidence>
<dbReference type="PRINTS" id="PR00109">
    <property type="entry name" value="TYRKINASE"/>
</dbReference>
<evidence type="ECO:0000256" key="3">
    <source>
        <dbReference type="ARBA" id="ARBA00022443"/>
    </source>
</evidence>
<dbReference type="GO" id="GO:0005737">
    <property type="term" value="C:cytoplasm"/>
    <property type="evidence" value="ECO:0007669"/>
    <property type="project" value="UniProtKB-SubCell"/>
</dbReference>
<dbReference type="FunFam" id="2.30.30.40:FF:000229">
    <property type="entry name" value="Tyrosine-protein kinase"/>
    <property type="match status" value="1"/>
</dbReference>
<keyword evidence="7" id="KW-0519">Myristate</keyword>
<dbReference type="PROSITE" id="PS50002">
    <property type="entry name" value="SH3"/>
    <property type="match status" value="1"/>
</dbReference>
<evidence type="ECO:0000256" key="13">
    <source>
        <dbReference type="ARBA" id="ARBA00023273"/>
    </source>
</evidence>
<evidence type="ECO:0000256" key="16">
    <source>
        <dbReference type="PROSITE-ProRule" id="PRU00191"/>
    </source>
</evidence>
<dbReference type="AlphaFoldDB" id="A0A6G1Q582"/>
<evidence type="ECO:0000256" key="8">
    <source>
        <dbReference type="ARBA" id="ARBA00022741"/>
    </source>
</evidence>
<dbReference type="GO" id="GO:0005524">
    <property type="term" value="F:ATP binding"/>
    <property type="evidence" value="ECO:0007669"/>
    <property type="project" value="UniProtKB-UniRule"/>
</dbReference>
<dbReference type="SUPFAM" id="SSF55550">
    <property type="entry name" value="SH2 domain"/>
    <property type="match status" value="1"/>
</dbReference>
<feature type="region of interest" description="Disordered" evidence="20">
    <location>
        <begin position="24"/>
        <end position="65"/>
    </location>
</feature>
<name>A0A6G1Q582_CHAAH</name>
<keyword evidence="14" id="KW-0449">Lipoprotein</keyword>
<dbReference type="InterPro" id="IPR050198">
    <property type="entry name" value="Non-receptor_tyrosine_kinases"/>
</dbReference>
<reference evidence="24 25" key="1">
    <citation type="submission" date="2019-02" db="EMBL/GenBank/DDBJ databases">
        <title>Opniocepnalus argus genome.</title>
        <authorList>
            <person name="Zhou C."/>
            <person name="Xiao S."/>
        </authorList>
    </citation>
    <scope>NUCLEOTIDE SEQUENCE [LARGE SCALE GENOMIC DNA]</scope>
    <source>
        <strain evidence="24">OARG1902GOOAL</strain>
        <tissue evidence="24">Muscle</tissue>
    </source>
</reference>
<evidence type="ECO:0000256" key="20">
    <source>
        <dbReference type="SAM" id="MobiDB-lite"/>
    </source>
</evidence>
<dbReference type="Proteomes" id="UP000503349">
    <property type="component" value="Chromosome 12"/>
</dbReference>
<dbReference type="InterPro" id="IPR000980">
    <property type="entry name" value="SH2"/>
</dbReference>
<keyword evidence="11 16" id="KW-0727">SH2 domain</keyword>
<dbReference type="PROSITE" id="PS00107">
    <property type="entry name" value="PROTEIN_KINASE_ATP"/>
    <property type="match status" value="1"/>
</dbReference>
<comment type="similarity">
    <text evidence="19">Belongs to the protein kinase superfamily. Tyr protein kinase family.</text>
</comment>
<dbReference type="InterPro" id="IPR000719">
    <property type="entry name" value="Prot_kinase_dom"/>
</dbReference>
<dbReference type="FunFam" id="1.10.510.10:FF:000399">
    <property type="entry name" value="Tyrosine-protein kinase"/>
    <property type="match status" value="1"/>
</dbReference>
<dbReference type="InterPro" id="IPR036028">
    <property type="entry name" value="SH3-like_dom_sf"/>
</dbReference>
<dbReference type="PANTHER" id="PTHR24418">
    <property type="entry name" value="TYROSINE-PROTEIN KINASE"/>
    <property type="match status" value="1"/>
</dbReference>
<evidence type="ECO:0000256" key="6">
    <source>
        <dbReference type="ARBA" id="ARBA00022679"/>
    </source>
</evidence>
<organism evidence="24 25">
    <name type="scientific">Channa argus</name>
    <name type="common">Northern snakehead</name>
    <name type="synonym">Ophicephalus argus</name>
    <dbReference type="NCBI Taxonomy" id="215402"/>
    <lineage>
        <taxon>Eukaryota</taxon>
        <taxon>Metazoa</taxon>
        <taxon>Chordata</taxon>
        <taxon>Craniata</taxon>
        <taxon>Vertebrata</taxon>
        <taxon>Euteleostomi</taxon>
        <taxon>Actinopterygii</taxon>
        <taxon>Neopterygii</taxon>
        <taxon>Teleostei</taxon>
        <taxon>Neoteleostei</taxon>
        <taxon>Acanthomorphata</taxon>
        <taxon>Anabantaria</taxon>
        <taxon>Anabantiformes</taxon>
        <taxon>Channoidei</taxon>
        <taxon>Channidae</taxon>
        <taxon>Channa</taxon>
    </lineage>
</organism>
<dbReference type="GO" id="GO:0001726">
    <property type="term" value="C:ruffle"/>
    <property type="evidence" value="ECO:0007669"/>
    <property type="project" value="UniProtKB-SubCell"/>
</dbReference>
<dbReference type="InterPro" id="IPR011009">
    <property type="entry name" value="Kinase-like_dom_sf"/>
</dbReference>
<protein>
    <recommendedName>
        <fullName evidence="19">Tyrosine-protein kinase</fullName>
        <ecNumber evidence="19">2.7.10.2</ecNumber>
    </recommendedName>
</protein>
<evidence type="ECO:0000259" key="21">
    <source>
        <dbReference type="PROSITE" id="PS50001"/>
    </source>
</evidence>
<dbReference type="SUPFAM" id="SSF50044">
    <property type="entry name" value="SH3-domain"/>
    <property type="match status" value="1"/>
</dbReference>
<dbReference type="PRINTS" id="PR00452">
    <property type="entry name" value="SH3DOMAIN"/>
</dbReference>
<dbReference type="InterPro" id="IPR017441">
    <property type="entry name" value="Protein_kinase_ATP_BS"/>
</dbReference>
<dbReference type="EC" id="2.7.10.2" evidence="19"/>
<keyword evidence="9 19" id="KW-0418">Kinase</keyword>